<dbReference type="EMBL" id="MU167470">
    <property type="protein sequence ID" value="KAG0140158.1"/>
    <property type="molecule type" value="Genomic_DNA"/>
</dbReference>
<evidence type="ECO:0000313" key="2">
    <source>
        <dbReference type="Proteomes" id="UP000886653"/>
    </source>
</evidence>
<reference evidence="1" key="1">
    <citation type="submission" date="2013-11" db="EMBL/GenBank/DDBJ databases">
        <title>Genome sequence of the fusiform rust pathogen reveals effectors for host alternation and coevolution with pine.</title>
        <authorList>
            <consortium name="DOE Joint Genome Institute"/>
            <person name="Smith K."/>
            <person name="Pendleton A."/>
            <person name="Kubisiak T."/>
            <person name="Anderson C."/>
            <person name="Salamov A."/>
            <person name="Aerts A."/>
            <person name="Riley R."/>
            <person name="Clum A."/>
            <person name="Lindquist E."/>
            <person name="Ence D."/>
            <person name="Campbell M."/>
            <person name="Kronenberg Z."/>
            <person name="Feau N."/>
            <person name="Dhillon B."/>
            <person name="Hamelin R."/>
            <person name="Burleigh J."/>
            <person name="Smith J."/>
            <person name="Yandell M."/>
            <person name="Nelson C."/>
            <person name="Grigoriev I."/>
            <person name="Davis J."/>
        </authorList>
    </citation>
    <scope>NUCLEOTIDE SEQUENCE</scope>
    <source>
        <strain evidence="1">G11</strain>
    </source>
</reference>
<dbReference type="Proteomes" id="UP000886653">
    <property type="component" value="Unassembled WGS sequence"/>
</dbReference>
<accession>A0A9P6N6Q3</accession>
<proteinExistence type="predicted"/>
<keyword evidence="2" id="KW-1185">Reference proteome</keyword>
<comment type="caution">
    <text evidence="1">The sequence shown here is derived from an EMBL/GenBank/DDBJ whole genome shotgun (WGS) entry which is preliminary data.</text>
</comment>
<evidence type="ECO:0000313" key="1">
    <source>
        <dbReference type="EMBL" id="KAG0140158.1"/>
    </source>
</evidence>
<dbReference type="AlphaFoldDB" id="A0A9P6N6Q3"/>
<protein>
    <submittedName>
        <fullName evidence="1">Uncharacterized protein</fullName>
    </submittedName>
</protein>
<gene>
    <name evidence="1" type="ORF">CROQUDRAFT_381876</name>
</gene>
<name>A0A9P6N6Q3_9BASI</name>
<organism evidence="1 2">
    <name type="scientific">Cronartium quercuum f. sp. fusiforme G11</name>
    <dbReference type="NCBI Taxonomy" id="708437"/>
    <lineage>
        <taxon>Eukaryota</taxon>
        <taxon>Fungi</taxon>
        <taxon>Dikarya</taxon>
        <taxon>Basidiomycota</taxon>
        <taxon>Pucciniomycotina</taxon>
        <taxon>Pucciniomycetes</taxon>
        <taxon>Pucciniales</taxon>
        <taxon>Coleosporiaceae</taxon>
        <taxon>Cronartium</taxon>
    </lineage>
</organism>
<sequence>MPEHYSEVTSQLNSTLRAKLTETITMNQVEELICSCWALLPKRNNDVQDLIPSFSNINFGKSRQPTDKTAQ</sequence>